<dbReference type="PANTHER" id="PTHR38813:SF1">
    <property type="entry name" value="TOXIN RELE1-RELATED"/>
    <property type="match status" value="1"/>
</dbReference>
<dbReference type="InterPro" id="IPR052747">
    <property type="entry name" value="TA_system_RelE_toxin"/>
</dbReference>
<dbReference type="EMBL" id="AAOF01000001">
    <property type="protein sequence ID" value="EAR23518.1"/>
    <property type="molecule type" value="Genomic_DNA"/>
</dbReference>
<dbReference type="InterPro" id="IPR035093">
    <property type="entry name" value="RelE/ParE_toxin_dom_sf"/>
</dbReference>
<dbReference type="Pfam" id="PF05016">
    <property type="entry name" value="ParE_toxin"/>
    <property type="match status" value="1"/>
</dbReference>
<proteinExistence type="predicted"/>
<accession>A4BMI0</accession>
<dbReference type="InterPro" id="IPR007712">
    <property type="entry name" value="RelE/ParE_toxin"/>
</dbReference>
<dbReference type="AlphaFoldDB" id="A4BMI0"/>
<organism evidence="2 3">
    <name type="scientific">Nitrococcus mobilis Nb-231</name>
    <dbReference type="NCBI Taxonomy" id="314278"/>
    <lineage>
        <taxon>Bacteria</taxon>
        <taxon>Pseudomonadati</taxon>
        <taxon>Pseudomonadota</taxon>
        <taxon>Gammaproteobacteria</taxon>
        <taxon>Chromatiales</taxon>
        <taxon>Ectothiorhodospiraceae</taxon>
        <taxon>Nitrococcus</taxon>
    </lineage>
</organism>
<dbReference type="PANTHER" id="PTHR38813">
    <property type="match status" value="1"/>
</dbReference>
<evidence type="ECO:0008006" key="4">
    <source>
        <dbReference type="Google" id="ProtNLM"/>
    </source>
</evidence>
<evidence type="ECO:0000313" key="3">
    <source>
        <dbReference type="Proteomes" id="UP000003374"/>
    </source>
</evidence>
<gene>
    <name evidence="2" type="ORF">NB231_16898</name>
</gene>
<keyword evidence="1" id="KW-1277">Toxin-antitoxin system</keyword>
<name>A4BMI0_9GAMM</name>
<keyword evidence="3" id="KW-1185">Reference proteome</keyword>
<sequence>MLLYKVKALAADPYAPNNNAESLKGSQYYRLRVGDWRVIYDIRDDELIIVVLTVQPRGRVYR</sequence>
<dbReference type="eggNOG" id="COG2026">
    <property type="taxonomic scope" value="Bacteria"/>
</dbReference>
<reference evidence="2 3" key="1">
    <citation type="submission" date="2006-02" db="EMBL/GenBank/DDBJ databases">
        <authorList>
            <person name="Waterbury J."/>
            <person name="Ferriera S."/>
            <person name="Johnson J."/>
            <person name="Kravitz S."/>
            <person name="Halpern A."/>
            <person name="Remington K."/>
            <person name="Beeson K."/>
            <person name="Tran B."/>
            <person name="Rogers Y.-H."/>
            <person name="Friedman R."/>
            <person name="Venter J.C."/>
        </authorList>
    </citation>
    <scope>NUCLEOTIDE SEQUENCE [LARGE SCALE GENOMIC DNA]</scope>
    <source>
        <strain evidence="2 3">Nb-231</strain>
    </source>
</reference>
<dbReference type="Gene3D" id="3.30.2310.20">
    <property type="entry name" value="RelE-like"/>
    <property type="match status" value="1"/>
</dbReference>
<comment type="caution">
    <text evidence="2">The sequence shown here is derived from an EMBL/GenBank/DDBJ whole genome shotgun (WGS) entry which is preliminary data.</text>
</comment>
<dbReference type="Proteomes" id="UP000003374">
    <property type="component" value="Unassembled WGS sequence"/>
</dbReference>
<dbReference type="SUPFAM" id="SSF143011">
    <property type="entry name" value="RelE-like"/>
    <property type="match status" value="1"/>
</dbReference>
<evidence type="ECO:0000256" key="1">
    <source>
        <dbReference type="ARBA" id="ARBA00022649"/>
    </source>
</evidence>
<dbReference type="STRING" id="314278.NB231_16898"/>
<dbReference type="HOGENOM" id="CLU_155761_6_1_6"/>
<protein>
    <recommendedName>
        <fullName evidence="4">Plasmid stabilization system</fullName>
    </recommendedName>
</protein>
<evidence type="ECO:0000313" key="2">
    <source>
        <dbReference type="EMBL" id="EAR23518.1"/>
    </source>
</evidence>